<reference evidence="1 2" key="1">
    <citation type="submission" date="2018-07" db="EMBL/GenBank/DDBJ databases">
        <title>Anaerosacharophilus polymeroproducens gen. nov. sp. nov., an anaerobic bacterium isolated from salt field.</title>
        <authorList>
            <person name="Kim W."/>
            <person name="Yang S.-H."/>
            <person name="Oh J."/>
            <person name="Lee J.-H."/>
            <person name="Kwon K.K."/>
        </authorList>
    </citation>
    <scope>NUCLEOTIDE SEQUENCE [LARGE SCALE GENOMIC DNA]</scope>
    <source>
        <strain evidence="1 2">MCWD5</strain>
    </source>
</reference>
<sequence>MSNRVMKIYSKGKQKLELNVTPGHFATANSHVNYFIDLSYLKTSSVGAKAAAKAMSEAYSIDTDIQTIVCIDYCEIIGTYLAQELIEKISIDPQKELFIISPKFNSNGQTIFDETLLPQIKNHNILLLTATTTTGTTIRRVFEYIDYHGGKVMGISAIFSAIDSINNISINSLFNLNDIPDYQTYFYHECPYCKKKIPLDGIINFSGSKF</sequence>
<dbReference type="Gene3D" id="3.40.50.2020">
    <property type="match status" value="1"/>
</dbReference>
<keyword evidence="1" id="KW-0328">Glycosyltransferase</keyword>
<accession>A0A371AY01</accession>
<name>A0A371AY01_9FIRM</name>
<keyword evidence="1" id="KW-0808">Transferase</keyword>
<dbReference type="GO" id="GO:0016757">
    <property type="term" value="F:glycosyltransferase activity"/>
    <property type="evidence" value="ECO:0007669"/>
    <property type="project" value="UniProtKB-KW"/>
</dbReference>
<dbReference type="EMBL" id="QRCT01000012">
    <property type="protein sequence ID" value="RDU24443.1"/>
    <property type="molecule type" value="Genomic_DNA"/>
</dbReference>
<dbReference type="OrthoDB" id="9778142at2"/>
<dbReference type="RefSeq" id="WP_115480676.1">
    <property type="nucleotide sequence ID" value="NZ_QRCT01000012.1"/>
</dbReference>
<dbReference type="SUPFAM" id="SSF53271">
    <property type="entry name" value="PRTase-like"/>
    <property type="match status" value="1"/>
</dbReference>
<evidence type="ECO:0000313" key="1">
    <source>
        <dbReference type="EMBL" id="RDU24443.1"/>
    </source>
</evidence>
<evidence type="ECO:0000313" key="2">
    <source>
        <dbReference type="Proteomes" id="UP000255036"/>
    </source>
</evidence>
<protein>
    <submittedName>
        <fullName evidence="1">Orotate phosphoribosyltransferase</fullName>
    </submittedName>
</protein>
<comment type="caution">
    <text evidence="1">The sequence shown here is derived from an EMBL/GenBank/DDBJ whole genome shotgun (WGS) entry which is preliminary data.</text>
</comment>
<organism evidence="1 2">
    <name type="scientific">Anaerosacchariphilus polymeriproducens</name>
    <dbReference type="NCBI Taxonomy" id="1812858"/>
    <lineage>
        <taxon>Bacteria</taxon>
        <taxon>Bacillati</taxon>
        <taxon>Bacillota</taxon>
        <taxon>Clostridia</taxon>
        <taxon>Lachnospirales</taxon>
        <taxon>Lachnospiraceae</taxon>
        <taxon>Anaerosacchariphilus</taxon>
    </lineage>
</organism>
<dbReference type="Proteomes" id="UP000255036">
    <property type="component" value="Unassembled WGS sequence"/>
</dbReference>
<dbReference type="InterPro" id="IPR029057">
    <property type="entry name" value="PRTase-like"/>
</dbReference>
<dbReference type="AlphaFoldDB" id="A0A371AY01"/>
<gene>
    <name evidence="1" type="ORF">DWV06_02910</name>
</gene>
<keyword evidence="2" id="KW-1185">Reference proteome</keyword>
<proteinExistence type="predicted"/>